<name>A0AAE3EB35_9FIRM</name>
<organism evidence="3 4">
    <name type="scientific">Hominifimenecus microfluidus</name>
    <dbReference type="NCBI Taxonomy" id="2885348"/>
    <lineage>
        <taxon>Bacteria</taxon>
        <taxon>Bacillati</taxon>
        <taxon>Bacillota</taxon>
        <taxon>Clostridia</taxon>
        <taxon>Lachnospirales</taxon>
        <taxon>Lachnospiraceae</taxon>
        <taxon>Hominifimenecus</taxon>
    </lineage>
</organism>
<accession>A0AAE3EB35</accession>
<keyword evidence="1" id="KW-0812">Transmembrane</keyword>
<feature type="transmembrane region" description="Helical" evidence="1">
    <location>
        <begin position="84"/>
        <end position="109"/>
    </location>
</feature>
<comment type="caution">
    <text evidence="3">The sequence shown here is derived from an EMBL/GenBank/DDBJ whole genome shotgun (WGS) entry which is preliminary data.</text>
</comment>
<keyword evidence="1" id="KW-1133">Transmembrane helix</keyword>
<protein>
    <submittedName>
        <fullName evidence="3">M56 family metallopeptidase</fullName>
    </submittedName>
</protein>
<dbReference type="PANTHER" id="PTHR34978:SF3">
    <property type="entry name" value="SLR0241 PROTEIN"/>
    <property type="match status" value="1"/>
</dbReference>
<dbReference type="Proteomes" id="UP001198182">
    <property type="component" value="Unassembled WGS sequence"/>
</dbReference>
<keyword evidence="1" id="KW-0472">Membrane</keyword>
<dbReference type="CDD" id="cd07341">
    <property type="entry name" value="M56_BlaR1_MecR1_like"/>
    <property type="match status" value="1"/>
</dbReference>
<keyword evidence="4" id="KW-1185">Reference proteome</keyword>
<gene>
    <name evidence="3" type="ORF">LKD81_12395</name>
</gene>
<dbReference type="Pfam" id="PF05569">
    <property type="entry name" value="Peptidase_M56"/>
    <property type="match status" value="1"/>
</dbReference>
<feature type="transmembrane region" description="Helical" evidence="1">
    <location>
        <begin position="291"/>
        <end position="318"/>
    </location>
</feature>
<dbReference type="PANTHER" id="PTHR34978">
    <property type="entry name" value="POSSIBLE SENSOR-TRANSDUCER PROTEIN BLAR"/>
    <property type="match status" value="1"/>
</dbReference>
<dbReference type="RefSeq" id="WP_308454271.1">
    <property type="nucleotide sequence ID" value="NZ_JAJEQR010000039.1"/>
</dbReference>
<dbReference type="EMBL" id="JAJEQR010000039">
    <property type="protein sequence ID" value="MCC2231786.1"/>
    <property type="molecule type" value="Genomic_DNA"/>
</dbReference>
<feature type="transmembrane region" description="Helical" evidence="1">
    <location>
        <begin position="43"/>
        <end position="64"/>
    </location>
</feature>
<evidence type="ECO:0000259" key="2">
    <source>
        <dbReference type="Pfam" id="PF05569"/>
    </source>
</evidence>
<proteinExistence type="predicted"/>
<evidence type="ECO:0000313" key="4">
    <source>
        <dbReference type="Proteomes" id="UP001198182"/>
    </source>
</evidence>
<feature type="domain" description="Peptidase M56" evidence="2">
    <location>
        <begin position="89"/>
        <end position="276"/>
    </location>
</feature>
<dbReference type="AlphaFoldDB" id="A0AAE3EB35"/>
<evidence type="ECO:0000313" key="3">
    <source>
        <dbReference type="EMBL" id="MCC2231786.1"/>
    </source>
</evidence>
<reference evidence="3" key="1">
    <citation type="submission" date="2021-10" db="EMBL/GenBank/DDBJ databases">
        <title>Anaerobic single-cell dispensing facilitates the cultivation of human gut bacteria.</title>
        <authorList>
            <person name="Afrizal A."/>
        </authorList>
    </citation>
    <scope>NUCLEOTIDE SEQUENCE</scope>
    <source>
        <strain evidence="3">CLA-AA-H215</strain>
    </source>
</reference>
<dbReference type="InterPro" id="IPR052173">
    <property type="entry name" value="Beta-lactam_resp_regulator"/>
</dbReference>
<dbReference type="InterPro" id="IPR008756">
    <property type="entry name" value="Peptidase_M56"/>
</dbReference>
<sequence>MDLSNILFQTFIMVLVTSLSGSMIVKIWLAYALRLESAGCWHLFNYGIRSAILFWGLPLVYMILMLAGKSFSFWGGVLFQLTPVIYYFVMAIGIIWLSGAMILAGKYILAGIGAYKYYCKRIPHKDDWGIVCKDICRRLQIRRKIPVYGCYEAQIPVIRGLFRPMIVLPEHGYNNEELRVILTHELTHYRHRDLWLKALFTSILCLQWFNPLPKEVYKKFCFWSECYCDASAAPVVGGAKLYFAEILAFTQKQERLNLMGGTGLLEDEHELLRRVSHMSKQRNAKKVPKQVAAAMCAGIICLSAGSVFAATGTLAAGYQQLYYATMVEDITPEDSAIDWLESEDFGPAPGVIVISDVADGARVKANGTFEWTVKNNVQKQTGTFYVASGKTISATAYFDPADVSVKLGIIKPNGARTACIGSDSLTKSYTADKSGYYQVFVENTSGVSVDVYGSYSTR</sequence>
<feature type="transmembrane region" description="Helical" evidence="1">
    <location>
        <begin position="6"/>
        <end position="31"/>
    </location>
</feature>
<evidence type="ECO:0000256" key="1">
    <source>
        <dbReference type="SAM" id="Phobius"/>
    </source>
</evidence>